<evidence type="ECO:0000313" key="2">
    <source>
        <dbReference type="EMBL" id="KAL1593927.1"/>
    </source>
</evidence>
<feature type="transmembrane region" description="Helical" evidence="1">
    <location>
        <begin position="71"/>
        <end position="89"/>
    </location>
</feature>
<evidence type="ECO:0000256" key="1">
    <source>
        <dbReference type="SAM" id="Phobius"/>
    </source>
</evidence>
<dbReference type="Proteomes" id="UP001521785">
    <property type="component" value="Unassembled WGS sequence"/>
</dbReference>
<comment type="caution">
    <text evidence="2">The sequence shown here is derived from an EMBL/GenBank/DDBJ whole genome shotgun (WGS) entry which is preliminary data.</text>
</comment>
<keyword evidence="1" id="KW-1133">Transmembrane helix</keyword>
<gene>
    <name evidence="2" type="ORF">SLS60_010660</name>
</gene>
<protein>
    <submittedName>
        <fullName evidence="2">Uncharacterized protein</fullName>
    </submittedName>
</protein>
<name>A0ABR3QP38_9PLEO</name>
<reference evidence="2 3" key="1">
    <citation type="submission" date="2024-02" db="EMBL/GenBank/DDBJ databases">
        <title>De novo assembly and annotation of 12 fungi associated with fruit tree decline syndrome in Ontario, Canada.</title>
        <authorList>
            <person name="Sulman M."/>
            <person name="Ellouze W."/>
            <person name="Ilyukhin E."/>
        </authorList>
    </citation>
    <scope>NUCLEOTIDE SEQUENCE [LARGE SCALE GENOMIC DNA]</scope>
    <source>
        <strain evidence="2 3">M42-189</strain>
    </source>
</reference>
<sequence>MSTDHHAHTVFANRPSERAVDAAAIDRPETWSGNMRKLIETSAQFLVGGVFALYSLAVMKEPELFNTLREWLVGAFSVACVCGLIYGAYKYFEWLETCDDPKPVIERVDRLSAAMIAPGTWMYDSVPPFA</sequence>
<evidence type="ECO:0000313" key="3">
    <source>
        <dbReference type="Proteomes" id="UP001521785"/>
    </source>
</evidence>
<accession>A0ABR3QP38</accession>
<keyword evidence="1" id="KW-0472">Membrane</keyword>
<organism evidence="2 3">
    <name type="scientific">Paraconiothyrium brasiliense</name>
    <dbReference type="NCBI Taxonomy" id="300254"/>
    <lineage>
        <taxon>Eukaryota</taxon>
        <taxon>Fungi</taxon>
        <taxon>Dikarya</taxon>
        <taxon>Ascomycota</taxon>
        <taxon>Pezizomycotina</taxon>
        <taxon>Dothideomycetes</taxon>
        <taxon>Pleosporomycetidae</taxon>
        <taxon>Pleosporales</taxon>
        <taxon>Massarineae</taxon>
        <taxon>Didymosphaeriaceae</taxon>
        <taxon>Paraconiothyrium</taxon>
    </lineage>
</organism>
<keyword evidence="3" id="KW-1185">Reference proteome</keyword>
<feature type="transmembrane region" description="Helical" evidence="1">
    <location>
        <begin position="41"/>
        <end position="59"/>
    </location>
</feature>
<keyword evidence="1" id="KW-0812">Transmembrane</keyword>
<dbReference type="EMBL" id="JAKJXO020000018">
    <property type="protein sequence ID" value="KAL1593927.1"/>
    <property type="molecule type" value="Genomic_DNA"/>
</dbReference>
<proteinExistence type="predicted"/>